<dbReference type="InterPro" id="IPR009100">
    <property type="entry name" value="AcylCoA_DH/oxidase_NM_dom_sf"/>
</dbReference>
<evidence type="ECO:0000256" key="1">
    <source>
        <dbReference type="ARBA" id="ARBA00001974"/>
    </source>
</evidence>
<dbReference type="GO" id="GO:0050660">
    <property type="term" value="F:flavin adenine dinucleotide binding"/>
    <property type="evidence" value="ECO:0007669"/>
    <property type="project" value="InterPro"/>
</dbReference>
<name>A0A4R7V2V5_9PSEU</name>
<dbReference type="PANTHER" id="PTHR43292:SF3">
    <property type="entry name" value="ACYL-COA DEHYDROGENASE FADE29"/>
    <property type="match status" value="1"/>
</dbReference>
<gene>
    <name evidence="10" type="ORF">CLV71_116114</name>
</gene>
<dbReference type="Pfam" id="PF02771">
    <property type="entry name" value="Acyl-CoA_dh_N"/>
    <property type="match status" value="1"/>
</dbReference>
<keyword evidence="5 6" id="KW-0560">Oxidoreductase</keyword>
<keyword evidence="11" id="KW-1185">Reference proteome</keyword>
<evidence type="ECO:0000256" key="4">
    <source>
        <dbReference type="ARBA" id="ARBA00022827"/>
    </source>
</evidence>
<dbReference type="RefSeq" id="WP_133907079.1">
    <property type="nucleotide sequence ID" value="NZ_SOCP01000016.1"/>
</dbReference>
<sequence length="387" mass="42590">MRRTEVSVRADVEGQHEFRARVREFFASPRVREAVTRVRTAPPEDEPGLLDVYRWLGERGWLAPSWPERYGGLGRGLAESAIVTEEMCLAGVPDDAHVLGIDIVGNFLLQVGTDAQRARWLRRLARGESLAAVLFTEPACGSDLARLTTRAAPDGDGWRLYGTKIYNQKTQFADVALCAARTSESPVPFDGITLFLLPLRSPGIVIRPVENITNDRFHEVVVDGVRLTTDDVVGTVGDGWALMNDMLLLERTGIDFHAKIRRWLDSVAAEVRGSGDLDLEARFVELDARLRAGHALAWRVVAELARGEADPATAAMAKWYVTEQARAVIRFCLEVRGMSGVLSTWDADPVDNGLVEAAARYAPTHRLGSGTSEIMLYIIASSALELL</sequence>
<evidence type="ECO:0000313" key="10">
    <source>
        <dbReference type="EMBL" id="TDV43180.1"/>
    </source>
</evidence>
<dbReference type="Gene3D" id="2.40.110.10">
    <property type="entry name" value="Butyryl-CoA Dehydrogenase, subunit A, domain 2"/>
    <property type="match status" value="1"/>
</dbReference>
<reference evidence="10 11" key="1">
    <citation type="submission" date="2019-03" db="EMBL/GenBank/DDBJ databases">
        <title>Genomic Encyclopedia of Archaeal and Bacterial Type Strains, Phase II (KMG-II): from individual species to whole genera.</title>
        <authorList>
            <person name="Goeker M."/>
        </authorList>
    </citation>
    <scope>NUCLEOTIDE SEQUENCE [LARGE SCALE GENOMIC DNA]</scope>
    <source>
        <strain evidence="10 11">DSM 45499</strain>
    </source>
</reference>
<dbReference type="InterPro" id="IPR037069">
    <property type="entry name" value="AcylCoA_DH/ox_N_sf"/>
</dbReference>
<evidence type="ECO:0000256" key="2">
    <source>
        <dbReference type="ARBA" id="ARBA00009347"/>
    </source>
</evidence>
<protein>
    <submittedName>
        <fullName evidence="10">Alkylation response protein AidB-like acyl-CoA dehydrogenase</fullName>
    </submittedName>
</protein>
<evidence type="ECO:0000256" key="5">
    <source>
        <dbReference type="ARBA" id="ARBA00023002"/>
    </source>
</evidence>
<feature type="domain" description="Acyl-CoA oxidase/dehydrogenase middle" evidence="8">
    <location>
        <begin position="133"/>
        <end position="223"/>
    </location>
</feature>
<dbReference type="InterPro" id="IPR009075">
    <property type="entry name" value="AcylCo_DH/oxidase_C"/>
</dbReference>
<accession>A0A4R7V2V5</accession>
<dbReference type="PANTHER" id="PTHR43292">
    <property type="entry name" value="ACYL-COA DEHYDROGENASE"/>
    <property type="match status" value="1"/>
</dbReference>
<feature type="domain" description="Acyl-CoA dehydrogenase/oxidase C-terminal" evidence="7">
    <location>
        <begin position="237"/>
        <end position="383"/>
    </location>
</feature>
<evidence type="ECO:0000259" key="7">
    <source>
        <dbReference type="Pfam" id="PF00441"/>
    </source>
</evidence>
<dbReference type="Gene3D" id="1.10.540.10">
    <property type="entry name" value="Acyl-CoA dehydrogenase/oxidase, N-terminal domain"/>
    <property type="match status" value="1"/>
</dbReference>
<dbReference type="InterPro" id="IPR013786">
    <property type="entry name" value="AcylCoA_DH/ox_N"/>
</dbReference>
<dbReference type="SUPFAM" id="SSF56645">
    <property type="entry name" value="Acyl-CoA dehydrogenase NM domain-like"/>
    <property type="match status" value="1"/>
</dbReference>
<feature type="domain" description="Acyl-CoA dehydrogenase/oxidase N-terminal" evidence="9">
    <location>
        <begin position="13"/>
        <end position="128"/>
    </location>
</feature>
<comment type="caution">
    <text evidence="10">The sequence shown here is derived from an EMBL/GenBank/DDBJ whole genome shotgun (WGS) entry which is preliminary data.</text>
</comment>
<evidence type="ECO:0000259" key="8">
    <source>
        <dbReference type="Pfam" id="PF02770"/>
    </source>
</evidence>
<dbReference type="Pfam" id="PF00441">
    <property type="entry name" value="Acyl-CoA_dh_1"/>
    <property type="match status" value="1"/>
</dbReference>
<evidence type="ECO:0000259" key="9">
    <source>
        <dbReference type="Pfam" id="PF02771"/>
    </source>
</evidence>
<dbReference type="OrthoDB" id="3778631at2"/>
<dbReference type="InterPro" id="IPR036250">
    <property type="entry name" value="AcylCo_DH-like_C"/>
</dbReference>
<evidence type="ECO:0000313" key="11">
    <source>
        <dbReference type="Proteomes" id="UP000294927"/>
    </source>
</evidence>
<proteinExistence type="inferred from homology"/>
<dbReference type="SUPFAM" id="SSF47203">
    <property type="entry name" value="Acyl-CoA dehydrogenase C-terminal domain-like"/>
    <property type="match status" value="1"/>
</dbReference>
<dbReference type="AlphaFoldDB" id="A0A4R7V2V5"/>
<keyword evidence="3 6" id="KW-0285">Flavoprotein</keyword>
<comment type="similarity">
    <text evidence="2 6">Belongs to the acyl-CoA dehydrogenase family.</text>
</comment>
<dbReference type="InterPro" id="IPR006091">
    <property type="entry name" value="Acyl-CoA_Oxase/DH_mid-dom"/>
</dbReference>
<dbReference type="Gene3D" id="1.20.140.10">
    <property type="entry name" value="Butyryl-CoA Dehydrogenase, subunit A, domain 3"/>
    <property type="match status" value="1"/>
</dbReference>
<comment type="cofactor">
    <cofactor evidence="1 6">
        <name>FAD</name>
        <dbReference type="ChEBI" id="CHEBI:57692"/>
    </cofactor>
</comment>
<keyword evidence="4 6" id="KW-0274">FAD</keyword>
<dbReference type="EMBL" id="SOCP01000016">
    <property type="protein sequence ID" value="TDV43180.1"/>
    <property type="molecule type" value="Genomic_DNA"/>
</dbReference>
<evidence type="ECO:0000256" key="6">
    <source>
        <dbReference type="RuleBase" id="RU362125"/>
    </source>
</evidence>
<dbReference type="InterPro" id="IPR046373">
    <property type="entry name" value="Acyl-CoA_Oxase/DH_mid-dom_sf"/>
</dbReference>
<evidence type="ECO:0000256" key="3">
    <source>
        <dbReference type="ARBA" id="ARBA00022630"/>
    </source>
</evidence>
<organism evidence="10 11">
    <name type="scientific">Actinophytocola oryzae</name>
    <dbReference type="NCBI Taxonomy" id="502181"/>
    <lineage>
        <taxon>Bacteria</taxon>
        <taxon>Bacillati</taxon>
        <taxon>Actinomycetota</taxon>
        <taxon>Actinomycetes</taxon>
        <taxon>Pseudonocardiales</taxon>
        <taxon>Pseudonocardiaceae</taxon>
    </lineage>
</organism>
<dbReference type="GO" id="GO:0005886">
    <property type="term" value="C:plasma membrane"/>
    <property type="evidence" value="ECO:0007669"/>
    <property type="project" value="TreeGrafter"/>
</dbReference>
<dbReference type="InterPro" id="IPR052161">
    <property type="entry name" value="Mycobact_Acyl-CoA_DH"/>
</dbReference>
<dbReference type="GO" id="GO:0016627">
    <property type="term" value="F:oxidoreductase activity, acting on the CH-CH group of donors"/>
    <property type="evidence" value="ECO:0007669"/>
    <property type="project" value="InterPro"/>
</dbReference>
<dbReference type="Proteomes" id="UP000294927">
    <property type="component" value="Unassembled WGS sequence"/>
</dbReference>
<dbReference type="Pfam" id="PF02770">
    <property type="entry name" value="Acyl-CoA_dh_M"/>
    <property type="match status" value="1"/>
</dbReference>